<reference evidence="2" key="1">
    <citation type="submission" date="2016-11" db="UniProtKB">
        <authorList>
            <consortium name="WormBaseParasite"/>
        </authorList>
    </citation>
    <scope>IDENTIFICATION</scope>
</reference>
<dbReference type="Proteomes" id="UP000095283">
    <property type="component" value="Unplaced"/>
</dbReference>
<organism evidence="1 2">
    <name type="scientific">Heterorhabditis bacteriophora</name>
    <name type="common">Entomopathogenic nematode worm</name>
    <dbReference type="NCBI Taxonomy" id="37862"/>
    <lineage>
        <taxon>Eukaryota</taxon>
        <taxon>Metazoa</taxon>
        <taxon>Ecdysozoa</taxon>
        <taxon>Nematoda</taxon>
        <taxon>Chromadorea</taxon>
        <taxon>Rhabditida</taxon>
        <taxon>Rhabditina</taxon>
        <taxon>Rhabditomorpha</taxon>
        <taxon>Strongyloidea</taxon>
        <taxon>Heterorhabditidae</taxon>
        <taxon>Heterorhabditis</taxon>
    </lineage>
</organism>
<evidence type="ECO:0000313" key="1">
    <source>
        <dbReference type="Proteomes" id="UP000095283"/>
    </source>
</evidence>
<protein>
    <submittedName>
        <fullName evidence="2">Uncharacterized protein</fullName>
    </submittedName>
</protein>
<name>A0A1I7W9U8_HETBA</name>
<dbReference type="WBParaSite" id="Hba_01424">
    <property type="protein sequence ID" value="Hba_01424"/>
    <property type="gene ID" value="Hba_01424"/>
</dbReference>
<keyword evidence="1" id="KW-1185">Reference proteome</keyword>
<dbReference type="AlphaFoldDB" id="A0A1I7W9U8"/>
<sequence length="151" mass="17438">MSLPYPYYVPNQEQLRTCLSAMSTPSSSGLTTSFSIENLLSSRIPFPLPPMPMTPEMFHPATAWPIPTYPFLQQQKMAILFNIIPARLKEFIADHNYYFWKILVNKPYHYGFILNKIFLFIIKNFLCIENYLKGSAMSTYSIYVINASAMS</sequence>
<proteinExistence type="predicted"/>
<evidence type="ECO:0000313" key="2">
    <source>
        <dbReference type="WBParaSite" id="Hba_01424"/>
    </source>
</evidence>
<accession>A0A1I7W9U8</accession>